<reference evidence="2 3" key="2">
    <citation type="submission" date="2018-10" db="EMBL/GenBank/DDBJ databases">
        <authorList>
            <consortium name="Pathogen Informatics"/>
        </authorList>
    </citation>
    <scope>NUCLEOTIDE SEQUENCE [LARGE SCALE GENOMIC DNA]</scope>
</reference>
<name>A0A0N4VGS8_ENTVE</name>
<keyword evidence="3" id="KW-1185">Reference proteome</keyword>
<proteinExistence type="predicted"/>
<evidence type="ECO:0000256" key="1">
    <source>
        <dbReference type="SAM" id="SignalP"/>
    </source>
</evidence>
<dbReference type="WBParaSite" id="EVEC_0001001001-mRNA-1">
    <property type="protein sequence ID" value="EVEC_0001001001-mRNA-1"/>
    <property type="gene ID" value="EVEC_0001001001"/>
</dbReference>
<accession>A0A0N4VGS8</accession>
<keyword evidence="1" id="KW-0732">Signal</keyword>
<sequence>MKANLATLLLLLVSVVAVSSRPQGSGTLGLGNTQLSQTSQLEIPLTSQVQLPETPQLQVIQTPQFQVPQMQQMQFPQVLQIPQWETPQVPQLPQVPVPPEHLRENAGYNCYGDA</sequence>
<feature type="chain" id="PRO_5043122941" evidence="1">
    <location>
        <begin position="21"/>
        <end position="114"/>
    </location>
</feature>
<protein>
    <submittedName>
        <fullName evidence="4">Low molecular weight glutenin subunit</fullName>
    </submittedName>
</protein>
<reference evidence="4" key="1">
    <citation type="submission" date="2017-02" db="UniProtKB">
        <authorList>
            <consortium name="WormBaseParasite"/>
        </authorList>
    </citation>
    <scope>IDENTIFICATION</scope>
</reference>
<evidence type="ECO:0000313" key="4">
    <source>
        <dbReference type="WBParaSite" id="EVEC_0001001001-mRNA-1"/>
    </source>
</evidence>
<feature type="signal peptide" evidence="1">
    <location>
        <begin position="1"/>
        <end position="20"/>
    </location>
</feature>
<gene>
    <name evidence="2" type="ORF">EVEC_LOCUS9374</name>
</gene>
<dbReference type="EMBL" id="UXUI01009996">
    <property type="protein sequence ID" value="VDD94623.1"/>
    <property type="molecule type" value="Genomic_DNA"/>
</dbReference>
<evidence type="ECO:0000313" key="2">
    <source>
        <dbReference type="EMBL" id="VDD94623.1"/>
    </source>
</evidence>
<organism evidence="4">
    <name type="scientific">Enterobius vermicularis</name>
    <name type="common">Human pinworm</name>
    <dbReference type="NCBI Taxonomy" id="51028"/>
    <lineage>
        <taxon>Eukaryota</taxon>
        <taxon>Metazoa</taxon>
        <taxon>Ecdysozoa</taxon>
        <taxon>Nematoda</taxon>
        <taxon>Chromadorea</taxon>
        <taxon>Rhabditida</taxon>
        <taxon>Spirurina</taxon>
        <taxon>Oxyuridomorpha</taxon>
        <taxon>Oxyuroidea</taxon>
        <taxon>Oxyuridae</taxon>
        <taxon>Enterobius</taxon>
    </lineage>
</organism>
<dbReference type="AlphaFoldDB" id="A0A0N4VGS8"/>
<dbReference type="Proteomes" id="UP000274131">
    <property type="component" value="Unassembled WGS sequence"/>
</dbReference>
<evidence type="ECO:0000313" key="3">
    <source>
        <dbReference type="Proteomes" id="UP000274131"/>
    </source>
</evidence>